<dbReference type="PANTHER" id="PTHR11266">
    <property type="entry name" value="PEROXISOMAL MEMBRANE PROTEIN 2, PXMP2 MPV17"/>
    <property type="match status" value="1"/>
</dbReference>
<keyword evidence="7" id="KW-0732">Signal</keyword>
<dbReference type="Proteomes" id="UP000694381">
    <property type="component" value="Unassembled WGS sequence"/>
</dbReference>
<proteinExistence type="inferred from homology"/>
<dbReference type="PANTHER" id="PTHR11266:SF8">
    <property type="entry name" value="MPV17-LIKE PROTEIN 2"/>
    <property type="match status" value="1"/>
</dbReference>
<feature type="chain" id="PRO_5034806335" evidence="7">
    <location>
        <begin position="22"/>
        <end position="205"/>
    </location>
</feature>
<dbReference type="GeneID" id="103726876"/>
<organism evidence="8 9">
    <name type="scientific">Nannospalax galili</name>
    <name type="common">Northern Israeli blind subterranean mole rat</name>
    <name type="synonym">Spalax galili</name>
    <dbReference type="NCBI Taxonomy" id="1026970"/>
    <lineage>
        <taxon>Eukaryota</taxon>
        <taxon>Metazoa</taxon>
        <taxon>Chordata</taxon>
        <taxon>Craniata</taxon>
        <taxon>Vertebrata</taxon>
        <taxon>Euteleostomi</taxon>
        <taxon>Mammalia</taxon>
        <taxon>Eutheria</taxon>
        <taxon>Euarchontoglires</taxon>
        <taxon>Glires</taxon>
        <taxon>Rodentia</taxon>
        <taxon>Myomorpha</taxon>
        <taxon>Muroidea</taxon>
        <taxon>Spalacidae</taxon>
        <taxon>Spalacinae</taxon>
        <taxon>Nannospalax</taxon>
    </lineage>
</organism>
<evidence type="ECO:0000256" key="2">
    <source>
        <dbReference type="ARBA" id="ARBA00006824"/>
    </source>
</evidence>
<keyword evidence="9" id="KW-1185">Reference proteome</keyword>
<keyword evidence="5 6" id="KW-0472">Membrane</keyword>
<dbReference type="AlphaFoldDB" id="A0A8C6QYH4"/>
<dbReference type="OMA" id="CAPTMIG"/>
<dbReference type="GO" id="GO:0140978">
    <property type="term" value="F:mitochondrial large ribosomal subunit binding"/>
    <property type="evidence" value="ECO:0007669"/>
    <property type="project" value="Ensembl"/>
</dbReference>
<evidence type="ECO:0000256" key="7">
    <source>
        <dbReference type="SAM" id="SignalP"/>
    </source>
</evidence>
<dbReference type="GO" id="GO:0070131">
    <property type="term" value="P:positive regulation of mitochondrial translation"/>
    <property type="evidence" value="ECO:0007669"/>
    <property type="project" value="Ensembl"/>
</dbReference>
<evidence type="ECO:0000313" key="8">
    <source>
        <dbReference type="Ensembl" id="ENSNGAP00000009368.1"/>
    </source>
</evidence>
<comment type="similarity">
    <text evidence="2 6">Belongs to the peroxisomal membrane protein PXMP2/4 family.</text>
</comment>
<feature type="transmembrane region" description="Helical" evidence="6">
    <location>
        <begin position="61"/>
        <end position="81"/>
    </location>
</feature>
<feature type="transmembrane region" description="Helical" evidence="6">
    <location>
        <begin position="101"/>
        <end position="118"/>
    </location>
</feature>
<dbReference type="RefSeq" id="XP_008822782.1">
    <property type="nucleotide sequence ID" value="XM_008824560.3"/>
</dbReference>
<feature type="signal peptide" evidence="7">
    <location>
        <begin position="1"/>
        <end position="21"/>
    </location>
</feature>
<sequence>MAHRWRWARALLAAARPLFRGRVLLVTNTLGCGALMAAGDGARQAWEVRARPGQGFSARRSASMFAVGCSMGPFLHFWYLWLDRLLPASGLQGLPSVMKKVLVDQAVASPILGVWYFLGLGSLEGQTLEESCQELRDKFWDYYKADWCVWPAAQLVNFLFVPSHFRVTYINGLTLGWDTYLSYLKYWAPRPPDGPGCVALGTKRD</sequence>
<gene>
    <name evidence="8" type="primary">Mpv17l2</name>
</gene>
<name>A0A8C6QYH4_NANGA</name>
<comment type="subcellular location">
    <subcellularLocation>
        <location evidence="1">Membrane</location>
        <topology evidence="1">Multi-pass membrane protein</topology>
    </subcellularLocation>
</comment>
<evidence type="ECO:0000256" key="1">
    <source>
        <dbReference type="ARBA" id="ARBA00004141"/>
    </source>
</evidence>
<keyword evidence="3 6" id="KW-0812">Transmembrane</keyword>
<evidence type="ECO:0000256" key="4">
    <source>
        <dbReference type="ARBA" id="ARBA00022989"/>
    </source>
</evidence>
<reference evidence="8" key="1">
    <citation type="submission" date="2025-08" db="UniProtKB">
        <authorList>
            <consortium name="Ensembl"/>
        </authorList>
    </citation>
    <scope>IDENTIFICATION</scope>
</reference>
<dbReference type="OrthoDB" id="10267969at2759"/>
<dbReference type="CTD" id="84769"/>
<dbReference type="InterPro" id="IPR007248">
    <property type="entry name" value="Mpv17_PMP22"/>
</dbReference>
<evidence type="ECO:0000256" key="3">
    <source>
        <dbReference type="ARBA" id="ARBA00022692"/>
    </source>
</evidence>
<dbReference type="GO" id="GO:0005743">
    <property type="term" value="C:mitochondrial inner membrane"/>
    <property type="evidence" value="ECO:0007669"/>
    <property type="project" value="Ensembl"/>
</dbReference>
<protein>
    <submittedName>
        <fullName evidence="8">MPV17 mitochondrial membrane protein-like 2</fullName>
    </submittedName>
</protein>
<reference evidence="8" key="2">
    <citation type="submission" date="2025-09" db="UniProtKB">
        <authorList>
            <consortium name="Ensembl"/>
        </authorList>
    </citation>
    <scope>IDENTIFICATION</scope>
</reference>
<dbReference type="Ensembl" id="ENSNGAT00000014879.1">
    <property type="protein sequence ID" value="ENSNGAP00000009368.1"/>
    <property type="gene ID" value="ENSNGAG00000012070.1"/>
</dbReference>
<evidence type="ECO:0000256" key="6">
    <source>
        <dbReference type="RuleBase" id="RU363053"/>
    </source>
</evidence>
<keyword evidence="4 6" id="KW-1133">Transmembrane helix</keyword>
<dbReference type="GeneTree" id="ENSGT00940000160620"/>
<dbReference type="GO" id="GO:0061668">
    <property type="term" value="P:mitochondrial ribosome assembly"/>
    <property type="evidence" value="ECO:0007669"/>
    <property type="project" value="Ensembl"/>
</dbReference>
<evidence type="ECO:0000313" key="9">
    <source>
        <dbReference type="Proteomes" id="UP000694381"/>
    </source>
</evidence>
<evidence type="ECO:0000256" key="5">
    <source>
        <dbReference type="ARBA" id="ARBA00023136"/>
    </source>
</evidence>
<accession>A0A8C6QYH4</accession>
<dbReference type="Pfam" id="PF04117">
    <property type="entry name" value="Mpv17_PMP22"/>
    <property type="match status" value="1"/>
</dbReference>